<evidence type="ECO:0000256" key="8">
    <source>
        <dbReference type="ARBA" id="ARBA00022692"/>
    </source>
</evidence>
<dbReference type="InterPro" id="IPR004358">
    <property type="entry name" value="Sig_transdc_His_kin-like_C"/>
</dbReference>
<evidence type="ECO:0000256" key="12">
    <source>
        <dbReference type="ARBA" id="ARBA00022989"/>
    </source>
</evidence>
<sequence>MTVAVVLVFIANTVFYNEAEAFIVNDVRFVQLGDALNTDLRVLSSAPASQRSFLGVVLSGSELDVSWEARLDLPNLPNLPRHHSPPLTRLVHRLARDYPPLAKADLDLYTLAPNATDVLGSATLPDGSVMRYRVPGLMKRHTFTRGLAAAAITAGAISIAAAILIQGLSLPLRALSEAAERVGRNEEWEPVQERGSREVRGVARTINAMQTRIQSLLDDRTQALAAVSHDLRTPLTRLRLRCGFLVDEEAQSAIEADLDEMEIMVNGVLAYLSGADDPESIRVTDIVATIYTLVDDCSDMGHDARYEGPEHCRLTVRPLAMKRVLSNLIENGLKYGGRVLVEIVQPKYGWVDIRVSDNGSGIPESERERVLTPFYRLEDSRSRQTGGIGLGLAIVSREVQRVGGTLRLMQGDVKRGYGGLCAVISLPLEVQAPKGHRI</sequence>
<evidence type="ECO:0000256" key="6">
    <source>
        <dbReference type="ARBA" id="ARBA00022553"/>
    </source>
</evidence>
<dbReference type="SMART" id="SM00387">
    <property type="entry name" value="HATPase_c"/>
    <property type="match status" value="1"/>
</dbReference>
<reference evidence="18" key="1">
    <citation type="submission" date="2013-04" db="EMBL/GenBank/DDBJ databases">
        <title>The genome sequencing project of 58 acetic acid bacteria.</title>
        <authorList>
            <person name="Okamoto-Kainuma A."/>
            <person name="Ishikawa M."/>
            <person name="Umino S."/>
            <person name="Koizumi Y."/>
            <person name="Shiwa Y."/>
            <person name="Yoshikawa H."/>
            <person name="Matsutani M."/>
            <person name="Matsushita K."/>
        </authorList>
    </citation>
    <scope>NUCLEOTIDE SEQUENCE</scope>
    <source>
        <strain evidence="18">NBRC 106556</strain>
    </source>
</reference>
<dbReference type="CDD" id="cd06225">
    <property type="entry name" value="HAMP"/>
    <property type="match status" value="1"/>
</dbReference>
<comment type="subcellular location">
    <subcellularLocation>
        <location evidence="2">Cell inner membrane</location>
        <topology evidence="2">Multi-pass membrane protein</topology>
    </subcellularLocation>
</comment>
<dbReference type="PROSITE" id="PS50109">
    <property type="entry name" value="HIS_KIN"/>
    <property type="match status" value="1"/>
</dbReference>
<dbReference type="Pfam" id="PF02518">
    <property type="entry name" value="HATPase_c"/>
    <property type="match status" value="1"/>
</dbReference>
<dbReference type="PRINTS" id="PR00344">
    <property type="entry name" value="BCTRLSENSOR"/>
</dbReference>
<keyword evidence="4" id="KW-1003">Cell membrane</keyword>
<dbReference type="SUPFAM" id="SSF47384">
    <property type="entry name" value="Homodimeric domain of signal transducing histidine kinase"/>
    <property type="match status" value="1"/>
</dbReference>
<keyword evidence="9" id="KW-0547">Nucleotide-binding</keyword>
<keyword evidence="8 15" id="KW-0812">Transmembrane</keyword>
<dbReference type="SMART" id="SM00388">
    <property type="entry name" value="HisKA"/>
    <property type="match status" value="1"/>
</dbReference>
<comment type="caution">
    <text evidence="18">The sequence shown here is derived from an EMBL/GenBank/DDBJ whole genome shotgun (WGS) entry which is preliminary data.</text>
</comment>
<keyword evidence="13" id="KW-0902">Two-component regulatory system</keyword>
<keyword evidence="5" id="KW-0997">Cell inner membrane</keyword>
<dbReference type="InterPro" id="IPR003594">
    <property type="entry name" value="HATPase_dom"/>
</dbReference>
<evidence type="ECO:0000259" key="17">
    <source>
        <dbReference type="PROSITE" id="PS50885"/>
    </source>
</evidence>
<evidence type="ECO:0000256" key="10">
    <source>
        <dbReference type="ARBA" id="ARBA00022777"/>
    </source>
</evidence>
<evidence type="ECO:0000313" key="18">
    <source>
        <dbReference type="EMBL" id="GBR44280.1"/>
    </source>
</evidence>
<keyword evidence="12 15" id="KW-1133">Transmembrane helix</keyword>
<keyword evidence="19" id="KW-1185">Reference proteome</keyword>
<evidence type="ECO:0000256" key="4">
    <source>
        <dbReference type="ARBA" id="ARBA00022475"/>
    </source>
</evidence>
<dbReference type="Gene3D" id="1.10.287.130">
    <property type="match status" value="1"/>
</dbReference>
<dbReference type="Proteomes" id="UP001062443">
    <property type="component" value="Unassembled WGS sequence"/>
</dbReference>
<feature type="transmembrane region" description="Helical" evidence="15">
    <location>
        <begin position="147"/>
        <end position="168"/>
    </location>
</feature>
<keyword evidence="10 18" id="KW-0418">Kinase</keyword>
<comment type="catalytic activity">
    <reaction evidence="1">
        <text>ATP + protein L-histidine = ADP + protein N-phospho-L-histidine.</text>
        <dbReference type="EC" id="2.7.13.3"/>
    </reaction>
</comment>
<dbReference type="Pfam" id="PF00512">
    <property type="entry name" value="HisKA"/>
    <property type="match status" value="1"/>
</dbReference>
<evidence type="ECO:0000256" key="9">
    <source>
        <dbReference type="ARBA" id="ARBA00022741"/>
    </source>
</evidence>
<evidence type="ECO:0000256" key="13">
    <source>
        <dbReference type="ARBA" id="ARBA00023012"/>
    </source>
</evidence>
<evidence type="ECO:0000256" key="2">
    <source>
        <dbReference type="ARBA" id="ARBA00004429"/>
    </source>
</evidence>
<dbReference type="Gene3D" id="3.30.565.10">
    <property type="entry name" value="Histidine kinase-like ATPase, C-terminal domain"/>
    <property type="match status" value="1"/>
</dbReference>
<dbReference type="PANTHER" id="PTHR44936:SF5">
    <property type="entry name" value="SENSOR HISTIDINE KINASE ENVZ"/>
    <property type="match status" value="1"/>
</dbReference>
<evidence type="ECO:0000256" key="11">
    <source>
        <dbReference type="ARBA" id="ARBA00022840"/>
    </source>
</evidence>
<evidence type="ECO:0000256" key="1">
    <source>
        <dbReference type="ARBA" id="ARBA00000085"/>
    </source>
</evidence>
<dbReference type="InterPro" id="IPR003660">
    <property type="entry name" value="HAMP_dom"/>
</dbReference>
<dbReference type="InterPro" id="IPR005467">
    <property type="entry name" value="His_kinase_dom"/>
</dbReference>
<keyword evidence="7" id="KW-0808">Transferase</keyword>
<accession>A0ABQ0QGS8</accession>
<feature type="domain" description="Histidine kinase" evidence="16">
    <location>
        <begin position="226"/>
        <end position="430"/>
    </location>
</feature>
<keyword evidence="11" id="KW-0067">ATP-binding</keyword>
<organism evidence="18 19">
    <name type="scientific">Neokomagataea tanensis NBRC 106556</name>
    <dbReference type="NCBI Taxonomy" id="1223519"/>
    <lineage>
        <taxon>Bacteria</taxon>
        <taxon>Pseudomonadati</taxon>
        <taxon>Pseudomonadota</taxon>
        <taxon>Alphaproteobacteria</taxon>
        <taxon>Acetobacterales</taxon>
        <taxon>Acetobacteraceae</taxon>
        <taxon>Neokomagataea</taxon>
    </lineage>
</organism>
<proteinExistence type="predicted"/>
<evidence type="ECO:0000256" key="15">
    <source>
        <dbReference type="SAM" id="Phobius"/>
    </source>
</evidence>
<name>A0ABQ0QGS8_9PROT</name>
<evidence type="ECO:0000256" key="14">
    <source>
        <dbReference type="ARBA" id="ARBA00023136"/>
    </source>
</evidence>
<protein>
    <recommendedName>
        <fullName evidence="3">histidine kinase</fullName>
        <ecNumber evidence="3">2.7.13.3</ecNumber>
    </recommendedName>
</protein>
<dbReference type="PROSITE" id="PS50885">
    <property type="entry name" value="HAMP"/>
    <property type="match status" value="1"/>
</dbReference>
<dbReference type="GO" id="GO:0016301">
    <property type="term" value="F:kinase activity"/>
    <property type="evidence" value="ECO:0007669"/>
    <property type="project" value="UniProtKB-KW"/>
</dbReference>
<evidence type="ECO:0000259" key="16">
    <source>
        <dbReference type="PROSITE" id="PS50109"/>
    </source>
</evidence>
<evidence type="ECO:0000256" key="3">
    <source>
        <dbReference type="ARBA" id="ARBA00012438"/>
    </source>
</evidence>
<dbReference type="InterPro" id="IPR036097">
    <property type="entry name" value="HisK_dim/P_sf"/>
</dbReference>
<dbReference type="InterPro" id="IPR036890">
    <property type="entry name" value="HATPase_C_sf"/>
</dbReference>
<evidence type="ECO:0000256" key="5">
    <source>
        <dbReference type="ARBA" id="ARBA00022519"/>
    </source>
</evidence>
<dbReference type="EMBL" id="BAQB01000003">
    <property type="protein sequence ID" value="GBR44280.1"/>
    <property type="molecule type" value="Genomic_DNA"/>
</dbReference>
<evidence type="ECO:0000256" key="7">
    <source>
        <dbReference type="ARBA" id="ARBA00022679"/>
    </source>
</evidence>
<dbReference type="CDD" id="cd00082">
    <property type="entry name" value="HisKA"/>
    <property type="match status" value="1"/>
</dbReference>
<keyword evidence="6" id="KW-0597">Phosphoprotein</keyword>
<dbReference type="InterPro" id="IPR003661">
    <property type="entry name" value="HisK_dim/P_dom"/>
</dbReference>
<dbReference type="InterPro" id="IPR050980">
    <property type="entry name" value="2C_sensor_his_kinase"/>
</dbReference>
<dbReference type="SMART" id="SM00304">
    <property type="entry name" value="HAMP"/>
    <property type="match status" value="1"/>
</dbReference>
<dbReference type="SUPFAM" id="SSF55874">
    <property type="entry name" value="ATPase domain of HSP90 chaperone/DNA topoisomerase II/histidine kinase"/>
    <property type="match status" value="1"/>
</dbReference>
<dbReference type="Pfam" id="PF00672">
    <property type="entry name" value="HAMP"/>
    <property type="match status" value="1"/>
</dbReference>
<gene>
    <name evidence="18" type="ORF">AA106556_0374</name>
</gene>
<dbReference type="PANTHER" id="PTHR44936">
    <property type="entry name" value="SENSOR PROTEIN CREC"/>
    <property type="match status" value="1"/>
</dbReference>
<feature type="domain" description="HAMP" evidence="17">
    <location>
        <begin position="166"/>
        <end position="218"/>
    </location>
</feature>
<evidence type="ECO:0000313" key="19">
    <source>
        <dbReference type="Proteomes" id="UP001062443"/>
    </source>
</evidence>
<keyword evidence="14 15" id="KW-0472">Membrane</keyword>
<dbReference type="RefSeq" id="WP_245642322.1">
    <property type="nucleotide sequence ID" value="NZ_BAQB01000003.1"/>
</dbReference>
<dbReference type="EC" id="2.7.13.3" evidence="3"/>